<keyword evidence="4" id="KW-1015">Disulfide bond</keyword>
<dbReference type="SUPFAM" id="SSF47266">
    <property type="entry name" value="4-helical cytokines"/>
    <property type="match status" value="1"/>
</dbReference>
<evidence type="ECO:0000256" key="3">
    <source>
        <dbReference type="ARBA" id="ARBA00022525"/>
    </source>
</evidence>
<dbReference type="GO" id="GO:0046427">
    <property type="term" value="P:positive regulation of receptor signaling pathway via JAK-STAT"/>
    <property type="evidence" value="ECO:0007669"/>
    <property type="project" value="TreeGrafter"/>
</dbReference>
<evidence type="ECO:0000256" key="1">
    <source>
        <dbReference type="ARBA" id="ARBA00004613"/>
    </source>
</evidence>
<evidence type="ECO:0000256" key="6">
    <source>
        <dbReference type="SAM" id="SignalP"/>
    </source>
</evidence>
<reference evidence="7" key="2">
    <citation type="submission" date="2025-08" db="UniProtKB">
        <authorList>
            <consortium name="Ensembl"/>
        </authorList>
    </citation>
    <scope>IDENTIFICATION</scope>
</reference>
<keyword evidence="6" id="KW-0732">Signal</keyword>
<dbReference type="GeneTree" id="ENSGT00950000182818"/>
<protein>
    <recommendedName>
        <fullName evidence="9">Prolactin 2</fullName>
    </recommendedName>
</protein>
<dbReference type="PANTHER" id="PTHR11417">
    <property type="entry name" value="SOMATOTROPIN,PROLACTIN"/>
    <property type="match status" value="1"/>
</dbReference>
<organism evidence="7 8">
    <name type="scientific">Pygocentrus nattereri</name>
    <name type="common">Red-bellied piranha</name>
    <dbReference type="NCBI Taxonomy" id="42514"/>
    <lineage>
        <taxon>Eukaryota</taxon>
        <taxon>Metazoa</taxon>
        <taxon>Chordata</taxon>
        <taxon>Craniata</taxon>
        <taxon>Vertebrata</taxon>
        <taxon>Euteleostomi</taxon>
        <taxon>Actinopterygii</taxon>
        <taxon>Neopterygii</taxon>
        <taxon>Teleostei</taxon>
        <taxon>Ostariophysi</taxon>
        <taxon>Characiformes</taxon>
        <taxon>Characoidei</taxon>
        <taxon>Pygocentrus</taxon>
    </lineage>
</organism>
<comment type="similarity">
    <text evidence="2 5">Belongs to the somatotropin/prolactin family.</text>
</comment>
<dbReference type="STRING" id="42514.ENSPNAP00000030665"/>
<evidence type="ECO:0000313" key="7">
    <source>
        <dbReference type="Ensembl" id="ENSPNAP00000030665.2"/>
    </source>
</evidence>
<dbReference type="GO" id="GO:0005615">
    <property type="term" value="C:extracellular space"/>
    <property type="evidence" value="ECO:0007669"/>
    <property type="project" value="TreeGrafter"/>
</dbReference>
<dbReference type="PANTHER" id="PTHR11417:SF33">
    <property type="entry name" value="PROLACTIN LIKE"/>
    <property type="match status" value="1"/>
</dbReference>
<dbReference type="InterPro" id="IPR018116">
    <property type="entry name" value="Somatotropin_CS"/>
</dbReference>
<evidence type="ECO:0008006" key="9">
    <source>
        <dbReference type="Google" id="ProtNLM"/>
    </source>
</evidence>
<dbReference type="InterPro" id="IPR001400">
    <property type="entry name" value="Somatotropin/Prolactin"/>
</dbReference>
<dbReference type="PRINTS" id="PR00836">
    <property type="entry name" value="SOMATOTROPIN"/>
</dbReference>
<dbReference type="PROSITE" id="PS00338">
    <property type="entry name" value="SOMATOTROPIN_2"/>
    <property type="match status" value="1"/>
</dbReference>
<evidence type="ECO:0000256" key="5">
    <source>
        <dbReference type="RuleBase" id="RU003618"/>
    </source>
</evidence>
<reference evidence="7" key="3">
    <citation type="submission" date="2025-09" db="UniProtKB">
        <authorList>
            <consortium name="Ensembl"/>
        </authorList>
    </citation>
    <scope>IDENTIFICATION</scope>
</reference>
<evidence type="ECO:0000313" key="8">
    <source>
        <dbReference type="Proteomes" id="UP001501920"/>
    </source>
</evidence>
<dbReference type="AlphaFoldDB" id="A0A3B4E4I6"/>
<feature type="signal peptide" evidence="6">
    <location>
        <begin position="1"/>
        <end position="21"/>
    </location>
</feature>
<dbReference type="Pfam" id="PF00103">
    <property type="entry name" value="Hormone_1"/>
    <property type="match status" value="1"/>
</dbReference>
<feature type="chain" id="PRO_5043736213" description="Prolactin 2" evidence="6">
    <location>
        <begin position="22"/>
        <end position="212"/>
    </location>
</feature>
<dbReference type="InterPro" id="IPR009079">
    <property type="entry name" value="4_helix_cytokine-like_core"/>
</dbReference>
<reference evidence="7 8" key="1">
    <citation type="submission" date="2020-10" db="EMBL/GenBank/DDBJ databases">
        <title>Pygocentrus nattereri (red-bellied piranha) genome, fPygNat1, primary haplotype.</title>
        <authorList>
            <person name="Myers G."/>
            <person name="Meyer A."/>
            <person name="Karagic N."/>
            <person name="Pippel M."/>
            <person name="Winkler S."/>
            <person name="Tracey A."/>
            <person name="Wood J."/>
            <person name="Formenti G."/>
            <person name="Howe K."/>
            <person name="Fedrigo O."/>
            <person name="Jarvis E.D."/>
        </authorList>
    </citation>
    <scope>NUCLEOTIDE SEQUENCE [LARGE SCALE GENOMIC DNA]</scope>
</reference>
<dbReference type="GO" id="GO:0005179">
    <property type="term" value="F:hormone activity"/>
    <property type="evidence" value="ECO:0007669"/>
    <property type="project" value="UniProtKB-KW"/>
</dbReference>
<name>A0A3B4E4I6_PYGNA</name>
<accession>A0A3B4E4I6</accession>
<evidence type="ECO:0000256" key="4">
    <source>
        <dbReference type="ARBA" id="ARBA00023157"/>
    </source>
</evidence>
<evidence type="ECO:0000256" key="2">
    <source>
        <dbReference type="ARBA" id="ARBA00008474"/>
    </source>
</evidence>
<keyword evidence="5" id="KW-0372">Hormone</keyword>
<keyword evidence="3" id="KW-0964">Secreted</keyword>
<keyword evidence="8" id="KW-1185">Reference proteome</keyword>
<dbReference type="Gene3D" id="1.20.1250.10">
    <property type="match status" value="1"/>
</dbReference>
<dbReference type="Ensembl" id="ENSPNAT00000018930.2">
    <property type="protein sequence ID" value="ENSPNAP00000030665.2"/>
    <property type="gene ID" value="ENSPNAG00000017545.2"/>
</dbReference>
<proteinExistence type="inferred from homology"/>
<sequence>FSLAACSVLWVSLLLMICAHGYPECQTISLADLFNRVIQHSARLHRLSSDLYSEFEQYLIPSKNEIGTRKCHTSYIVTPNGKEHAQKLAGEELTEVILKLLMAWGEPLAQFHQSMTQQQDYNIYSSNKAMEMSDMVHELKNGVQKVAEKMQLLGILSTFLNGEDTLHSLESESSSVFSVDHLNFLHCFRRDSDKIWSYLKILKCRILPESGC</sequence>
<dbReference type="GO" id="GO:0031667">
    <property type="term" value="P:response to nutrient levels"/>
    <property type="evidence" value="ECO:0007669"/>
    <property type="project" value="TreeGrafter"/>
</dbReference>
<dbReference type="Proteomes" id="UP001501920">
    <property type="component" value="Chromosome 11"/>
</dbReference>
<dbReference type="PROSITE" id="PS00266">
    <property type="entry name" value="SOMATOTROPIN_1"/>
    <property type="match status" value="1"/>
</dbReference>
<comment type="subcellular location">
    <subcellularLocation>
        <location evidence="1 5">Secreted</location>
    </subcellularLocation>
</comment>